<keyword evidence="6 13" id="KW-0631">Potassium channel</keyword>
<keyword evidence="10 13" id="KW-0406">Ion transport</keyword>
<feature type="domain" description="KHA" evidence="16">
    <location>
        <begin position="570"/>
        <end position="640"/>
    </location>
</feature>
<dbReference type="InterPro" id="IPR000595">
    <property type="entry name" value="cNMP-bd_dom"/>
</dbReference>
<organism evidence="17 18">
    <name type="scientific">Apostasia shenzhenica</name>
    <dbReference type="NCBI Taxonomy" id="1088818"/>
    <lineage>
        <taxon>Eukaryota</taxon>
        <taxon>Viridiplantae</taxon>
        <taxon>Streptophyta</taxon>
        <taxon>Embryophyta</taxon>
        <taxon>Tracheophyta</taxon>
        <taxon>Spermatophyta</taxon>
        <taxon>Magnoliopsida</taxon>
        <taxon>Liliopsida</taxon>
        <taxon>Asparagales</taxon>
        <taxon>Orchidaceae</taxon>
        <taxon>Apostasioideae</taxon>
        <taxon>Apostasia</taxon>
    </lineage>
</organism>
<dbReference type="PROSITE" id="PS50042">
    <property type="entry name" value="CNMP_BINDING_3"/>
    <property type="match status" value="1"/>
</dbReference>
<dbReference type="SUPFAM" id="SSF51206">
    <property type="entry name" value="cAMP-binding domain-like"/>
    <property type="match status" value="1"/>
</dbReference>
<feature type="region of interest" description="Disordered" evidence="14">
    <location>
        <begin position="66"/>
        <end position="104"/>
    </location>
</feature>
<dbReference type="Pfam" id="PF00520">
    <property type="entry name" value="Ion_trans"/>
    <property type="match status" value="1"/>
</dbReference>
<protein>
    <recommendedName>
        <fullName evidence="13">Potassium channel</fullName>
    </recommendedName>
</protein>
<keyword evidence="12 13" id="KW-0407">Ion channel</keyword>
<comment type="domain">
    <text evidence="13">The segment S4 is probably the voltage-sensor and is characterized by a series of positively charged amino acids. The pore-forming region H5 is enclosed by the transmembrane segments S5 and S6 in the Shaker-type (1P/6TM) and contains the GYGD signature motif which seems to be involved in potassium selectivity.</text>
</comment>
<accession>A0A2I0B8S0</accession>
<keyword evidence="11 13" id="KW-0472">Membrane</keyword>
<dbReference type="EMBL" id="KZ451905">
    <property type="protein sequence ID" value="PKA64204.1"/>
    <property type="molecule type" value="Genomic_DNA"/>
</dbReference>
<dbReference type="CDD" id="cd00038">
    <property type="entry name" value="CAP_ED"/>
    <property type="match status" value="1"/>
</dbReference>
<keyword evidence="3 13" id="KW-0813">Transport</keyword>
<dbReference type="InterPro" id="IPR045319">
    <property type="entry name" value="KAT/AKT"/>
</dbReference>
<dbReference type="InterPro" id="IPR005821">
    <property type="entry name" value="Ion_trans_dom"/>
</dbReference>
<name>A0A2I0B8S0_9ASPA</name>
<dbReference type="InterPro" id="IPR003938">
    <property type="entry name" value="K_chnl_volt-dep_EAG/ELK/ERG"/>
</dbReference>
<dbReference type="GO" id="GO:0005249">
    <property type="term" value="F:voltage-gated potassium channel activity"/>
    <property type="evidence" value="ECO:0007669"/>
    <property type="project" value="UniProtKB-UniRule"/>
</dbReference>
<evidence type="ECO:0000259" key="15">
    <source>
        <dbReference type="PROSITE" id="PS50042"/>
    </source>
</evidence>
<keyword evidence="7 13" id="KW-0851">Voltage-gated channel</keyword>
<evidence type="ECO:0000256" key="3">
    <source>
        <dbReference type="ARBA" id="ARBA00022448"/>
    </source>
</evidence>
<evidence type="ECO:0000256" key="6">
    <source>
        <dbReference type="ARBA" id="ARBA00022826"/>
    </source>
</evidence>
<evidence type="ECO:0000256" key="7">
    <source>
        <dbReference type="ARBA" id="ARBA00022882"/>
    </source>
</evidence>
<feature type="compositionally biased region" description="Basic and acidic residues" evidence="14">
    <location>
        <begin position="74"/>
        <end position="90"/>
    </location>
</feature>
<evidence type="ECO:0000256" key="12">
    <source>
        <dbReference type="ARBA" id="ARBA00023303"/>
    </source>
</evidence>
<dbReference type="InterPro" id="IPR014710">
    <property type="entry name" value="RmlC-like_jellyroll"/>
</dbReference>
<comment type="subunit">
    <text evidence="13">The potassium channel is composed of a homo- or heterotetrameric complex of pore-forming subunits.</text>
</comment>
<reference evidence="17 18" key="1">
    <citation type="journal article" date="2017" name="Nature">
        <title>The Apostasia genome and the evolution of orchids.</title>
        <authorList>
            <person name="Zhang G.Q."/>
            <person name="Liu K.W."/>
            <person name="Li Z."/>
            <person name="Lohaus R."/>
            <person name="Hsiao Y.Y."/>
            <person name="Niu S.C."/>
            <person name="Wang J.Y."/>
            <person name="Lin Y.C."/>
            <person name="Xu Q."/>
            <person name="Chen L.J."/>
            <person name="Yoshida K."/>
            <person name="Fujiwara S."/>
            <person name="Wang Z.W."/>
            <person name="Zhang Y.Q."/>
            <person name="Mitsuda N."/>
            <person name="Wang M."/>
            <person name="Liu G.H."/>
            <person name="Pecoraro L."/>
            <person name="Huang H.X."/>
            <person name="Xiao X.J."/>
            <person name="Lin M."/>
            <person name="Wu X.Y."/>
            <person name="Wu W.L."/>
            <person name="Chen Y.Y."/>
            <person name="Chang S.B."/>
            <person name="Sakamoto S."/>
            <person name="Ohme-Takagi M."/>
            <person name="Yagi M."/>
            <person name="Zeng S.J."/>
            <person name="Shen C.Y."/>
            <person name="Yeh C.M."/>
            <person name="Luo Y.B."/>
            <person name="Tsai W.C."/>
            <person name="Van de Peer Y."/>
            <person name="Liu Z.J."/>
        </authorList>
    </citation>
    <scope>NUCLEOTIDE SEQUENCE [LARGE SCALE GENOMIC DNA]</scope>
    <source>
        <strain evidence="18">cv. Shenzhen</strain>
        <tissue evidence="17">Stem</tissue>
    </source>
</reference>
<evidence type="ECO:0000256" key="1">
    <source>
        <dbReference type="ARBA" id="ARBA00004141"/>
    </source>
</evidence>
<keyword evidence="9 13" id="KW-1133">Transmembrane helix</keyword>
<dbReference type="GO" id="GO:0034702">
    <property type="term" value="C:monoatomic ion channel complex"/>
    <property type="evidence" value="ECO:0007669"/>
    <property type="project" value="UniProtKB-KW"/>
</dbReference>
<evidence type="ECO:0000256" key="13">
    <source>
        <dbReference type="RuleBase" id="RU369015"/>
    </source>
</evidence>
<dbReference type="PRINTS" id="PR01463">
    <property type="entry name" value="EAGCHANLFMLY"/>
</dbReference>
<dbReference type="Gene3D" id="1.10.287.70">
    <property type="match status" value="1"/>
</dbReference>
<evidence type="ECO:0000256" key="14">
    <source>
        <dbReference type="SAM" id="MobiDB-lite"/>
    </source>
</evidence>
<comment type="function">
    <text evidence="13">Potassium channel.</text>
</comment>
<evidence type="ECO:0000313" key="18">
    <source>
        <dbReference type="Proteomes" id="UP000236161"/>
    </source>
</evidence>
<evidence type="ECO:0000256" key="5">
    <source>
        <dbReference type="ARBA" id="ARBA00022692"/>
    </source>
</evidence>
<dbReference type="PROSITE" id="PS51490">
    <property type="entry name" value="KHA"/>
    <property type="match status" value="1"/>
</dbReference>
<dbReference type="FunFam" id="1.10.287.70:FF:000123">
    <property type="entry name" value="Potassium channel KAT3"/>
    <property type="match status" value="1"/>
</dbReference>
<comment type="similarity">
    <text evidence="2 13">Belongs to the potassium channel family. Plant (TC 1.A.1.4) subfamily.</text>
</comment>
<feature type="transmembrane region" description="Helical" evidence="13">
    <location>
        <begin position="365"/>
        <end position="383"/>
    </location>
</feature>
<feature type="domain" description="Cyclic nucleotide-binding" evidence="15">
    <location>
        <begin position="399"/>
        <end position="506"/>
    </location>
</feature>
<evidence type="ECO:0000256" key="2">
    <source>
        <dbReference type="ARBA" id="ARBA00007929"/>
    </source>
</evidence>
<evidence type="ECO:0000256" key="8">
    <source>
        <dbReference type="ARBA" id="ARBA00022958"/>
    </source>
</evidence>
<evidence type="ECO:0000256" key="10">
    <source>
        <dbReference type="ARBA" id="ARBA00023065"/>
    </source>
</evidence>
<comment type="subcellular location">
    <subcellularLocation>
        <location evidence="1 13">Membrane</location>
        <topology evidence="1 13">Multi-pass membrane protein</topology>
    </subcellularLocation>
</comment>
<evidence type="ECO:0000256" key="9">
    <source>
        <dbReference type="ARBA" id="ARBA00022989"/>
    </source>
</evidence>
<feature type="transmembrane region" description="Helical" evidence="13">
    <location>
        <begin position="149"/>
        <end position="170"/>
    </location>
</feature>
<dbReference type="AlphaFoldDB" id="A0A2I0B8S0"/>
<feature type="transmembrane region" description="Helical" evidence="13">
    <location>
        <begin position="177"/>
        <end position="202"/>
    </location>
</feature>
<dbReference type="SMART" id="SM00100">
    <property type="entry name" value="cNMP"/>
    <property type="match status" value="1"/>
</dbReference>
<dbReference type="Proteomes" id="UP000236161">
    <property type="component" value="Unassembled WGS sequence"/>
</dbReference>
<dbReference type="Gene3D" id="2.60.120.10">
    <property type="entry name" value="Jelly Rolls"/>
    <property type="match status" value="1"/>
</dbReference>
<dbReference type="PANTHER" id="PTHR45743">
    <property type="entry name" value="POTASSIUM CHANNEL AKT1"/>
    <property type="match status" value="1"/>
</dbReference>
<dbReference type="OrthoDB" id="426293at2759"/>
<comment type="domain">
    <text evidence="13">The KHA domain (rich in hydrophobic and acidic residues) present in the C-terminal part is likely to be important for tetramerization.</text>
</comment>
<proteinExistence type="inferred from homology"/>
<keyword evidence="18" id="KW-1185">Reference proteome</keyword>
<comment type="caution">
    <text evidence="13">Lacks conserved residue(s) required for the propagation of feature annotation.</text>
</comment>
<dbReference type="InterPro" id="IPR018490">
    <property type="entry name" value="cNMP-bd_dom_sf"/>
</dbReference>
<keyword evidence="8 13" id="KW-0630">Potassium</keyword>
<dbReference type="SUPFAM" id="SSF81324">
    <property type="entry name" value="Voltage-gated potassium channels"/>
    <property type="match status" value="1"/>
</dbReference>
<evidence type="ECO:0000256" key="11">
    <source>
        <dbReference type="ARBA" id="ARBA00023136"/>
    </source>
</evidence>
<dbReference type="PANTHER" id="PTHR45743:SF27">
    <property type="entry name" value="POTASSIUM CHANNEL KAT3"/>
    <property type="match status" value="1"/>
</dbReference>
<feature type="transmembrane region" description="Helical" evidence="13">
    <location>
        <begin position="288"/>
        <end position="309"/>
    </location>
</feature>
<sequence length="640" mass="72966">MRPRGVPEERGRRPLSLLLIYPPVGHARRVAASAAGSRAASCVRVDREERERGGIKCILKTTESSFSTCPPVKQRKEEKQTIMEGREERPPPAVQQRRRQQQPSNVGMIRSFSAVSSSALLAFGMAVDESSPRLKRRIIVPYDRRYRRWQAFVVLLVAYSAWASPFELAFERAASSAALTAVDFVVDAFFAVDIVISFFVAYQDESTYLLVDEPKKIAARYLMRHGFVMDVASTLPIEVMYRVITHRSKGGTSLGFLNLLRLWRLRHVSDLFARLEKDTRFSYVWTRCVKLICVTLFAVHSTACMYYWMAYHYKIPQKTWIGDPVPNFKERSIWLGYTYAMYFSLTTLTTVGYGDLHAENNGEKIFGVFLMLFNIGLTAYLIGNMTNLIVHGATRTFIMVSEMKVEYFPPRVDIILQKEIPTDFYIIATGELDVLTSENGSEKVLSNLGATDMAGEIGVILNIPQPLTIRSKGVSQVIRISHRYFTQIVELHAAEGKIILNNFIKFIKGLKEEMLENVPYLTELIDDLNEDMMPDEDIMEDEAIHENNTVNKTEGPMTCSSITPSNFHKRVTIHGYHPDEYDKNETKMLRKLIFLPDSMEELLKLAEEKFGKKPKKVLTSDGAEVEDLYALRDDDQLFVC</sequence>
<keyword evidence="4 13" id="KW-0633">Potassium transport</keyword>
<dbReference type="InterPro" id="IPR021789">
    <property type="entry name" value="KHA_dom"/>
</dbReference>
<dbReference type="Pfam" id="PF00027">
    <property type="entry name" value="cNMP_binding"/>
    <property type="match status" value="1"/>
</dbReference>
<keyword evidence="5 13" id="KW-0812">Transmembrane</keyword>
<dbReference type="FunFam" id="2.60.120.10:FF:000074">
    <property type="entry name" value="Potassium channel KAT2"/>
    <property type="match status" value="1"/>
</dbReference>
<dbReference type="STRING" id="1088818.A0A2I0B8S0"/>
<evidence type="ECO:0000256" key="4">
    <source>
        <dbReference type="ARBA" id="ARBA00022538"/>
    </source>
</evidence>
<evidence type="ECO:0000259" key="16">
    <source>
        <dbReference type="PROSITE" id="PS51490"/>
    </source>
</evidence>
<evidence type="ECO:0000313" key="17">
    <source>
        <dbReference type="EMBL" id="PKA64204.1"/>
    </source>
</evidence>
<feature type="transmembrane region" description="Helical" evidence="13">
    <location>
        <begin position="333"/>
        <end position="353"/>
    </location>
</feature>
<gene>
    <name evidence="17" type="primary">KAT3</name>
    <name evidence="17" type="ORF">AXF42_Ash009424</name>
</gene>
<dbReference type="Pfam" id="PF11834">
    <property type="entry name" value="KHA"/>
    <property type="match status" value="1"/>
</dbReference>